<accession>A0ABY1C7L2</accession>
<evidence type="ECO:0000313" key="1">
    <source>
        <dbReference type="EMBL" id="SET77641.1"/>
    </source>
</evidence>
<gene>
    <name evidence="1" type="ORF">SAMN02745906_1824</name>
</gene>
<proteinExistence type="predicted"/>
<keyword evidence="2" id="KW-1185">Reference proteome</keyword>
<reference evidence="1 2" key="1">
    <citation type="submission" date="2016-10" db="EMBL/GenBank/DDBJ databases">
        <authorList>
            <person name="Varghese N."/>
            <person name="Submissions S."/>
        </authorList>
    </citation>
    <scope>NUCLEOTIDE SEQUENCE [LARGE SCALE GENOMIC DNA]</scope>
    <source>
        <strain evidence="1 2">ATCC 19403</strain>
    </source>
</reference>
<evidence type="ECO:0000313" key="2">
    <source>
        <dbReference type="Proteomes" id="UP000198970"/>
    </source>
</evidence>
<dbReference type="EMBL" id="LT630003">
    <property type="protein sequence ID" value="SET77641.1"/>
    <property type="molecule type" value="Genomic_DNA"/>
</dbReference>
<protein>
    <submittedName>
        <fullName evidence="1">Uncharacterized protein</fullName>
    </submittedName>
</protein>
<dbReference type="Proteomes" id="UP000198970">
    <property type="component" value="Chromosome I"/>
</dbReference>
<name>A0ABY1C7L2_9FIRM</name>
<sequence length="216" mass="25165">MDIIAARFYFMIEVIENIRYNRKAGFLEKVLKNNWIQERGEGMEDTKRCGLEALEKTAEISEFKWYIFDIINEGMEQDGIEKSKFSLDKEKADAVCFTVGDGSFSVCSRGKEAAKQHHNIYHAVCDFFNRIYENEANAEKAVTRFLIRTLDLPALMKKPSRSMLRDQISKCQEEVDALEEKIKKEPGKKEETMLSLNRVYLKGLNEKMERYFGETI</sequence>
<organism evidence="1 2">
    <name type="scientific">Lacrimispora sphenoides JCM 1415</name>
    <dbReference type="NCBI Taxonomy" id="1297793"/>
    <lineage>
        <taxon>Bacteria</taxon>
        <taxon>Bacillati</taxon>
        <taxon>Bacillota</taxon>
        <taxon>Clostridia</taxon>
        <taxon>Lachnospirales</taxon>
        <taxon>Lachnospiraceae</taxon>
        <taxon>Lacrimispora</taxon>
    </lineage>
</organism>